<evidence type="ECO:0000313" key="2">
    <source>
        <dbReference type="EMBL" id="GAA4732433.1"/>
    </source>
</evidence>
<feature type="domain" description="PPM-type phosphatase" evidence="1">
    <location>
        <begin position="158"/>
        <end position="343"/>
    </location>
</feature>
<dbReference type="Gene3D" id="3.60.40.10">
    <property type="entry name" value="PPM-type phosphatase domain"/>
    <property type="match status" value="1"/>
</dbReference>
<accession>A0ABP8YQ72</accession>
<organism evidence="2 3">
    <name type="scientific">Isoptericola chiayiensis</name>
    <dbReference type="NCBI Taxonomy" id="579446"/>
    <lineage>
        <taxon>Bacteria</taxon>
        <taxon>Bacillati</taxon>
        <taxon>Actinomycetota</taxon>
        <taxon>Actinomycetes</taxon>
        <taxon>Micrococcales</taxon>
        <taxon>Promicromonosporaceae</taxon>
        <taxon>Isoptericola</taxon>
    </lineage>
</organism>
<dbReference type="PANTHER" id="PTHR35801:SF1">
    <property type="entry name" value="PHOSPHOSERINE PHOSPHATASE RSBX"/>
    <property type="match status" value="1"/>
</dbReference>
<protein>
    <submittedName>
        <fullName evidence="2">Anti-sigma regulatory factor</fullName>
    </submittedName>
</protein>
<dbReference type="Gene3D" id="3.30.565.10">
    <property type="entry name" value="Histidine kinase-like ATPase, C-terminal domain"/>
    <property type="match status" value="1"/>
</dbReference>
<dbReference type="Proteomes" id="UP001500956">
    <property type="component" value="Unassembled WGS sequence"/>
</dbReference>
<keyword evidence="3" id="KW-1185">Reference proteome</keyword>
<gene>
    <name evidence="2" type="ORF">GCM10023216_25730</name>
</gene>
<evidence type="ECO:0000313" key="3">
    <source>
        <dbReference type="Proteomes" id="UP001500956"/>
    </source>
</evidence>
<dbReference type="PANTHER" id="PTHR35801">
    <property type="entry name" value="PHOSPHOSERINE PHOSPHATASE RSBX"/>
    <property type="match status" value="1"/>
</dbReference>
<comment type="caution">
    <text evidence="2">The sequence shown here is derived from an EMBL/GenBank/DDBJ whole genome shotgun (WGS) entry which is preliminary data.</text>
</comment>
<reference evidence="3" key="1">
    <citation type="journal article" date="2019" name="Int. J. Syst. Evol. Microbiol.">
        <title>The Global Catalogue of Microorganisms (GCM) 10K type strain sequencing project: providing services to taxonomists for standard genome sequencing and annotation.</title>
        <authorList>
            <consortium name="The Broad Institute Genomics Platform"/>
            <consortium name="The Broad Institute Genome Sequencing Center for Infectious Disease"/>
            <person name="Wu L."/>
            <person name="Ma J."/>
        </authorList>
    </citation>
    <scope>NUCLEOTIDE SEQUENCE [LARGE SCALE GENOMIC DNA]</scope>
    <source>
        <strain evidence="3">JCM 18063</strain>
    </source>
</reference>
<dbReference type="InterPro" id="IPR036890">
    <property type="entry name" value="HATPase_C_sf"/>
</dbReference>
<dbReference type="Pfam" id="PF07228">
    <property type="entry name" value="SpoIIE"/>
    <property type="match status" value="1"/>
</dbReference>
<name>A0ABP8YQ72_9MICO</name>
<dbReference type="Pfam" id="PF13581">
    <property type="entry name" value="HATPase_c_2"/>
    <property type="match status" value="1"/>
</dbReference>
<dbReference type="SMART" id="SM00331">
    <property type="entry name" value="PP2C_SIG"/>
    <property type="match status" value="1"/>
</dbReference>
<sequence length="347" mass="35304">MTGVVDPDELPTVLESGAWYTIDHPSAVGRVRRAASDAARRLGIDESRAAEAGLLVSELATNQVRHAGSGTVLLRVRRDGKAAALEILAVDSGPGMRSVEAEMRDGVSSRGTLGIGLGTLPRLASWWDAWSAPGAGTVVAATVSARGDATDTSGAAAVPAGLTRAMTGQSVCGDAFAVKGSPGARTVLVSDGLGHGPLAAAASQSAVRAFLTAPDAGPTELLQIVHEALRGSRGAAVAVVQQSGGFLHHVGVGNIGGAMHGARTRTLLSQPGITGSHAPRLHETVHALEPREVVTLFSDGLTDRAALSSYPGLARRSPLVVAGVLLRDFGVRRDDACVVVMPVGEAA</sequence>
<dbReference type="SUPFAM" id="SSF81606">
    <property type="entry name" value="PP2C-like"/>
    <property type="match status" value="1"/>
</dbReference>
<proteinExistence type="predicted"/>
<dbReference type="InterPro" id="IPR039248">
    <property type="entry name" value="Ptase_RsbX"/>
</dbReference>
<dbReference type="InterPro" id="IPR003594">
    <property type="entry name" value="HATPase_dom"/>
</dbReference>
<evidence type="ECO:0000259" key="1">
    <source>
        <dbReference type="SMART" id="SM00331"/>
    </source>
</evidence>
<dbReference type="SUPFAM" id="SSF55874">
    <property type="entry name" value="ATPase domain of HSP90 chaperone/DNA topoisomerase II/histidine kinase"/>
    <property type="match status" value="1"/>
</dbReference>
<dbReference type="EMBL" id="BAABID010000013">
    <property type="protein sequence ID" value="GAA4732433.1"/>
    <property type="molecule type" value="Genomic_DNA"/>
</dbReference>
<dbReference type="InterPro" id="IPR001932">
    <property type="entry name" value="PPM-type_phosphatase-like_dom"/>
</dbReference>
<dbReference type="RefSeq" id="WP_172152183.1">
    <property type="nucleotide sequence ID" value="NZ_BAABID010000013.1"/>
</dbReference>
<dbReference type="InterPro" id="IPR036457">
    <property type="entry name" value="PPM-type-like_dom_sf"/>
</dbReference>